<organism evidence="7 8">
    <name type="scientific">Salinispora arenicola</name>
    <dbReference type="NCBI Taxonomy" id="168697"/>
    <lineage>
        <taxon>Bacteria</taxon>
        <taxon>Bacillati</taxon>
        <taxon>Actinomycetota</taxon>
        <taxon>Actinomycetes</taxon>
        <taxon>Micromonosporales</taxon>
        <taxon>Micromonosporaceae</taxon>
        <taxon>Salinispora</taxon>
    </lineage>
</organism>
<evidence type="ECO:0000256" key="4">
    <source>
        <dbReference type="ARBA" id="ARBA00022842"/>
    </source>
</evidence>
<evidence type="ECO:0000256" key="2">
    <source>
        <dbReference type="ARBA" id="ARBA00022723"/>
    </source>
</evidence>
<dbReference type="GO" id="GO:0016787">
    <property type="term" value="F:hydrolase activity"/>
    <property type="evidence" value="ECO:0007669"/>
    <property type="project" value="UniProtKB-KW"/>
</dbReference>
<dbReference type="Proteomes" id="UP000677457">
    <property type="component" value="Unassembled WGS sequence"/>
</dbReference>
<sequence>MGTTPRSEWAQRPAYPDDGTSRRLLIVTADDYGLTEASARGVLRAHRVGVLSSTSVLALGPAVERTARWLADVPALSVGAHLAVVGEDPPLLTRREIPTLLTRAGRLPLTWAGFLARAAAGLVDPDDVGREFEAQLQRLTGHLGLSLAHVDTHQHLHLWPAVGQVTIELARRWNIPGVRLPSSRSCSPRGQGIRLLSRALRRRIRSAGLATPDGYAGLDEAGALHLPRFLAAVDAVGISTARTAEINCHPGEDGDPDLSRYAWGYRWGAELAALTSRALRDTVARHGFVLGGYRDLPAVAGA</sequence>
<comment type="cofactor">
    <cofactor evidence="1">
        <name>Mg(2+)</name>
        <dbReference type="ChEBI" id="CHEBI:18420"/>
    </cofactor>
</comment>
<proteinExistence type="predicted"/>
<dbReference type="InterPro" id="IPR006879">
    <property type="entry name" value="YdjC-like"/>
</dbReference>
<dbReference type="SUPFAM" id="SSF88713">
    <property type="entry name" value="Glycoside hydrolase/deacetylase"/>
    <property type="match status" value="1"/>
</dbReference>
<dbReference type="GO" id="GO:0005975">
    <property type="term" value="P:carbohydrate metabolic process"/>
    <property type="evidence" value="ECO:0007669"/>
    <property type="project" value="InterPro"/>
</dbReference>
<evidence type="ECO:0000256" key="5">
    <source>
        <dbReference type="ARBA" id="ARBA00023277"/>
    </source>
</evidence>
<evidence type="ECO:0000256" key="3">
    <source>
        <dbReference type="ARBA" id="ARBA00022801"/>
    </source>
</evidence>
<dbReference type="GO" id="GO:0046872">
    <property type="term" value="F:metal ion binding"/>
    <property type="evidence" value="ECO:0007669"/>
    <property type="project" value="UniProtKB-KW"/>
</dbReference>
<dbReference type="PANTHER" id="PTHR31609:SF1">
    <property type="entry name" value="CARBOHYDRATE DEACETYLASE"/>
    <property type="match status" value="1"/>
</dbReference>
<keyword evidence="5" id="KW-0119">Carbohydrate metabolism</keyword>
<dbReference type="GO" id="GO:0019213">
    <property type="term" value="F:deacetylase activity"/>
    <property type="evidence" value="ECO:0007669"/>
    <property type="project" value="TreeGrafter"/>
</dbReference>
<dbReference type="PANTHER" id="PTHR31609">
    <property type="entry name" value="YDJC DEACETYLASE FAMILY MEMBER"/>
    <property type="match status" value="1"/>
</dbReference>
<dbReference type="EMBL" id="BOQM01000054">
    <property type="protein sequence ID" value="GIM88007.1"/>
    <property type="molecule type" value="Genomic_DNA"/>
</dbReference>
<protein>
    <submittedName>
        <fullName evidence="6">Chitooligosaccharide deacetylase</fullName>
    </submittedName>
    <submittedName>
        <fullName evidence="7">Putative glycoside hydrolase/deacetylase ChbG (UPF0249 family)</fullName>
    </submittedName>
</protein>
<dbReference type="Gene3D" id="3.20.20.370">
    <property type="entry name" value="Glycoside hydrolase/deacetylase"/>
    <property type="match status" value="1"/>
</dbReference>
<dbReference type="AlphaFoldDB" id="A0A542XTC8"/>
<evidence type="ECO:0000313" key="7">
    <source>
        <dbReference type="EMBL" id="TQL39098.1"/>
    </source>
</evidence>
<dbReference type="EMBL" id="VFOL01000001">
    <property type="protein sequence ID" value="TQL39098.1"/>
    <property type="molecule type" value="Genomic_DNA"/>
</dbReference>
<evidence type="ECO:0000313" key="9">
    <source>
        <dbReference type="Proteomes" id="UP000677457"/>
    </source>
</evidence>
<evidence type="ECO:0000313" key="8">
    <source>
        <dbReference type="Proteomes" id="UP000315983"/>
    </source>
</evidence>
<reference evidence="7 8" key="1">
    <citation type="submission" date="2019-06" db="EMBL/GenBank/DDBJ databases">
        <title>Sequencing the genomes of 1000 actinobacteria strains.</title>
        <authorList>
            <person name="Klenk H.-P."/>
        </authorList>
    </citation>
    <scope>NUCLEOTIDE SEQUENCE [LARGE SCALE GENOMIC DNA]</scope>
    <source>
        <strain evidence="7 8">DSM 44819</strain>
    </source>
</reference>
<dbReference type="Proteomes" id="UP000315983">
    <property type="component" value="Unassembled WGS sequence"/>
</dbReference>
<keyword evidence="2" id="KW-0479">Metal-binding</keyword>
<dbReference type="InterPro" id="IPR011330">
    <property type="entry name" value="Glyco_hydro/deAcase_b/a-brl"/>
</dbReference>
<keyword evidence="4" id="KW-0460">Magnesium</keyword>
<accession>A0A542XTC8</accession>
<gene>
    <name evidence="6" type="primary">chbG</name>
    <name evidence="7" type="ORF">FB564_4320</name>
    <name evidence="6" type="ORF">Sar04_47430</name>
</gene>
<name>A0A542XTC8_SALAC</name>
<keyword evidence="3 7" id="KW-0378">Hydrolase</keyword>
<dbReference type="RefSeq" id="WP_029025359.1">
    <property type="nucleotide sequence ID" value="NZ_BOQM01000054.1"/>
</dbReference>
<evidence type="ECO:0000313" key="6">
    <source>
        <dbReference type="EMBL" id="GIM88007.1"/>
    </source>
</evidence>
<evidence type="ECO:0000256" key="1">
    <source>
        <dbReference type="ARBA" id="ARBA00001946"/>
    </source>
</evidence>
<reference evidence="6 9" key="2">
    <citation type="submission" date="2021-03" db="EMBL/GenBank/DDBJ databases">
        <title>Whole genome shotgun sequence of Salinispora arenicola NBRC 105043.</title>
        <authorList>
            <person name="Komaki H."/>
            <person name="Tamura T."/>
        </authorList>
    </citation>
    <scope>NUCLEOTIDE SEQUENCE [LARGE SCALE GENOMIC DNA]</scope>
    <source>
        <strain evidence="6 9">NBRC 105043</strain>
    </source>
</reference>
<comment type="caution">
    <text evidence="7">The sequence shown here is derived from an EMBL/GenBank/DDBJ whole genome shotgun (WGS) entry which is preliminary data.</text>
</comment>
<dbReference type="Pfam" id="PF04794">
    <property type="entry name" value="YdjC"/>
    <property type="match status" value="1"/>
</dbReference>
<keyword evidence="9" id="KW-1185">Reference proteome</keyword>
<dbReference type="GeneID" id="93773473"/>